<protein>
    <submittedName>
        <fullName evidence="3">Right-handed parallel beta-helix repeat-containing protein</fullName>
    </submittedName>
</protein>
<dbReference type="InterPro" id="IPR039448">
    <property type="entry name" value="Beta_helix"/>
</dbReference>
<feature type="chain" id="PRO_5021361666" evidence="1">
    <location>
        <begin position="25"/>
        <end position="736"/>
    </location>
</feature>
<dbReference type="InterPro" id="IPR026444">
    <property type="entry name" value="Secre_tail"/>
</dbReference>
<keyword evidence="4" id="KW-1185">Reference proteome</keyword>
<dbReference type="InterPro" id="IPR012334">
    <property type="entry name" value="Pectin_lyas_fold"/>
</dbReference>
<dbReference type="InterPro" id="IPR006626">
    <property type="entry name" value="PbH1"/>
</dbReference>
<dbReference type="RefSeq" id="WP_135434410.1">
    <property type="nucleotide sequence ID" value="NZ_SRLA01000002.1"/>
</dbReference>
<feature type="signal peptide" evidence="1">
    <location>
        <begin position="1"/>
        <end position="24"/>
    </location>
</feature>
<dbReference type="Proteomes" id="UP000298337">
    <property type="component" value="Unassembled WGS sequence"/>
</dbReference>
<feature type="domain" description="Right handed beta helix" evidence="2">
    <location>
        <begin position="152"/>
        <end position="325"/>
    </location>
</feature>
<proteinExistence type="predicted"/>
<sequence>MQKFLTCLLPLICGFMGSGQSALATTYFVSPSGNDSYDGTSVQTAWQSINRVNQAVLQPGDKVLFEGAQTFSGTIDANERGTPEKPIVYSSYGKETAIISSGIQQGFIAFNTDAIEIRRLKFMGAGRDSNQAAGVFFYREENTPTTTPFRHILIDSLEVSGYQSYGIVVGSHSAAVSFWGFAYGYDDVRITNTITHDNGDTGIFSYGATLHAHHNWYVANCKSYNNSGLYSVTDRNTGSGIVLANVDSGVIEECEAYNNGWLSKHSYTGPAGIWAYACNDLIIQKCESHHNHSGTIDGGGFDLDGGCTNSMLQYNYSHDNDGPGLMLAQYNGAPVAMENLTIRYNISENDARKYGSSILLWSSGAGGGIRGANIYHNSVYLAPSTSYSPVAVYVASPSITETALRNNVFQTTGGVPMLLDQGGGVTFQGNCYWGSGSPTSWRQWSSTFSSLEEWRANTGAERLNGANSGLYTDPKFISPGVGGTNPWGVGSSLSSWKPYQLQATSPLLGAGLDLQTLFGLTLGAHDLYGFALPPAGAPVNIGAQGGGASNPLPVELIRFQAKPAANKVLVQWATALELNSAFFEIQRSTDGKTFVSVAKVAAAGQSSTVRAYTWNDTYNVTQPTYYRLRQVDLDGSSHYSSVVVVAPTTASELALSLFPNPARRGSKLLLDAASWAGQPLRVTITNLTGQVVLQQQVVASRTTPVAVPLPAQVSSGSYVVSVTSGNQVFRTRLVIE</sequence>
<reference evidence="3 4" key="1">
    <citation type="submission" date="2019-04" db="EMBL/GenBank/DDBJ databases">
        <authorList>
            <person name="Feng G."/>
            <person name="Zhang J."/>
            <person name="Zhu H."/>
        </authorList>
    </citation>
    <scope>NUCLEOTIDE SEQUENCE [LARGE SCALE GENOMIC DNA]</scope>
    <source>
        <strain evidence="3 4">92R-1</strain>
    </source>
</reference>
<comment type="caution">
    <text evidence="3">The sequence shown here is derived from an EMBL/GenBank/DDBJ whole genome shotgun (WGS) entry which is preliminary data.</text>
</comment>
<keyword evidence="1" id="KW-0732">Signal</keyword>
<dbReference type="Gene3D" id="2.160.20.10">
    <property type="entry name" value="Single-stranded right-handed beta-helix, Pectin lyase-like"/>
    <property type="match status" value="1"/>
</dbReference>
<dbReference type="InterPro" id="IPR011050">
    <property type="entry name" value="Pectin_lyase_fold/virulence"/>
</dbReference>
<evidence type="ECO:0000313" key="3">
    <source>
        <dbReference type="EMBL" id="TGE08500.1"/>
    </source>
</evidence>
<dbReference type="InterPro" id="IPR013783">
    <property type="entry name" value="Ig-like_fold"/>
</dbReference>
<dbReference type="NCBIfam" id="TIGR04183">
    <property type="entry name" value="Por_Secre_tail"/>
    <property type="match status" value="1"/>
</dbReference>
<dbReference type="SMART" id="SM00710">
    <property type="entry name" value="PbH1"/>
    <property type="match status" value="7"/>
</dbReference>
<evidence type="ECO:0000259" key="2">
    <source>
        <dbReference type="Pfam" id="PF13229"/>
    </source>
</evidence>
<dbReference type="EMBL" id="SRLA01000002">
    <property type="protein sequence ID" value="TGE08500.1"/>
    <property type="molecule type" value="Genomic_DNA"/>
</dbReference>
<evidence type="ECO:0000313" key="4">
    <source>
        <dbReference type="Proteomes" id="UP000298337"/>
    </source>
</evidence>
<dbReference type="OrthoDB" id="876123at2"/>
<dbReference type="SUPFAM" id="SSF51126">
    <property type="entry name" value="Pectin lyase-like"/>
    <property type="match status" value="1"/>
</dbReference>
<accession>A0A4Z0P940</accession>
<dbReference type="AlphaFoldDB" id="A0A4Z0P940"/>
<dbReference type="Pfam" id="PF13229">
    <property type="entry name" value="Beta_helix"/>
    <property type="match status" value="1"/>
</dbReference>
<evidence type="ECO:0000256" key="1">
    <source>
        <dbReference type="SAM" id="SignalP"/>
    </source>
</evidence>
<gene>
    <name evidence="3" type="ORF">EU556_12395</name>
</gene>
<name>A0A4Z0P940_9BACT</name>
<organism evidence="3 4">
    <name type="scientific">Hymenobacter fodinae</name>
    <dbReference type="NCBI Taxonomy" id="2510796"/>
    <lineage>
        <taxon>Bacteria</taxon>
        <taxon>Pseudomonadati</taxon>
        <taxon>Bacteroidota</taxon>
        <taxon>Cytophagia</taxon>
        <taxon>Cytophagales</taxon>
        <taxon>Hymenobacteraceae</taxon>
        <taxon>Hymenobacter</taxon>
    </lineage>
</organism>
<dbReference type="Gene3D" id="2.60.40.10">
    <property type="entry name" value="Immunoglobulins"/>
    <property type="match status" value="1"/>
</dbReference>